<dbReference type="Proteomes" id="UP000580250">
    <property type="component" value="Unassembled WGS sequence"/>
</dbReference>
<dbReference type="AlphaFoldDB" id="A0A6V7TL56"/>
<dbReference type="Pfam" id="PF23304">
    <property type="entry name" value="GAE_BBS1"/>
    <property type="match status" value="1"/>
</dbReference>
<dbReference type="GO" id="GO:0034464">
    <property type="term" value="C:BBSome"/>
    <property type="evidence" value="ECO:0007669"/>
    <property type="project" value="InterPro"/>
</dbReference>
<feature type="domain" description="Bardet-Biedl syndrome 1 protein GAE" evidence="2">
    <location>
        <begin position="256"/>
        <end position="362"/>
    </location>
</feature>
<dbReference type="GO" id="GO:0061512">
    <property type="term" value="P:protein localization to cilium"/>
    <property type="evidence" value="ECO:0007669"/>
    <property type="project" value="TreeGrafter"/>
</dbReference>
<dbReference type="GO" id="GO:0005930">
    <property type="term" value="C:axoneme"/>
    <property type="evidence" value="ECO:0007669"/>
    <property type="project" value="TreeGrafter"/>
</dbReference>
<reference evidence="3 4" key="1">
    <citation type="submission" date="2020-08" db="EMBL/GenBank/DDBJ databases">
        <authorList>
            <person name="Koutsovoulos G."/>
            <person name="Danchin GJ E."/>
        </authorList>
    </citation>
    <scope>NUCLEOTIDE SEQUENCE [LARGE SCALE GENOMIC DNA]</scope>
</reference>
<evidence type="ECO:0000313" key="3">
    <source>
        <dbReference type="EMBL" id="CAD2126599.1"/>
    </source>
</evidence>
<dbReference type="PANTHER" id="PTHR20870">
    <property type="entry name" value="BARDET-BIEDL SYNDROME 1 PROTEIN"/>
    <property type="match status" value="1"/>
</dbReference>
<dbReference type="GO" id="GO:0005813">
    <property type="term" value="C:centrosome"/>
    <property type="evidence" value="ECO:0007669"/>
    <property type="project" value="TreeGrafter"/>
</dbReference>
<dbReference type="GO" id="GO:0005113">
    <property type="term" value="F:patched binding"/>
    <property type="evidence" value="ECO:0007669"/>
    <property type="project" value="TreeGrafter"/>
</dbReference>
<name>A0A6V7TL56_MELEN</name>
<evidence type="ECO:0000313" key="4">
    <source>
        <dbReference type="Proteomes" id="UP000580250"/>
    </source>
</evidence>
<organism evidence="3 4">
    <name type="scientific">Meloidogyne enterolobii</name>
    <name type="common">Root-knot nematode worm</name>
    <name type="synonym">Meloidogyne mayaguensis</name>
    <dbReference type="NCBI Taxonomy" id="390850"/>
    <lineage>
        <taxon>Eukaryota</taxon>
        <taxon>Metazoa</taxon>
        <taxon>Ecdysozoa</taxon>
        <taxon>Nematoda</taxon>
        <taxon>Chromadorea</taxon>
        <taxon>Rhabditida</taxon>
        <taxon>Tylenchina</taxon>
        <taxon>Tylenchomorpha</taxon>
        <taxon>Tylenchoidea</taxon>
        <taxon>Meloidogynidae</taxon>
        <taxon>Meloidogyninae</taxon>
        <taxon>Meloidogyne</taxon>
    </lineage>
</organism>
<comment type="caution">
    <text evidence="3">The sequence shown here is derived from an EMBL/GenBank/DDBJ whole genome shotgun (WGS) entry which is preliminary data.</text>
</comment>
<proteinExistence type="predicted"/>
<gene>
    <name evidence="3" type="ORF">MENT_LOCUS1566</name>
</gene>
<dbReference type="GO" id="GO:1905515">
    <property type="term" value="P:non-motile cilium assembly"/>
    <property type="evidence" value="ECO:0007669"/>
    <property type="project" value="InterPro"/>
</dbReference>
<protein>
    <submittedName>
        <fullName evidence="3">Uncharacterized protein</fullName>
    </submittedName>
</protein>
<dbReference type="InterPro" id="IPR032728">
    <property type="entry name" value="BBS1_N"/>
</dbReference>
<dbReference type="OrthoDB" id="10259809at2759"/>
<dbReference type="PANTHER" id="PTHR20870:SF0">
    <property type="entry name" value="BARDET-BIEDL SYNDROME 1 PROTEIN"/>
    <property type="match status" value="1"/>
</dbReference>
<accession>A0A6V7TL56</accession>
<dbReference type="InterPro" id="IPR056419">
    <property type="entry name" value="GAE_BBS1"/>
</dbReference>
<evidence type="ECO:0000259" key="1">
    <source>
        <dbReference type="Pfam" id="PF14779"/>
    </source>
</evidence>
<dbReference type="EMBL" id="CAJEWN010000005">
    <property type="protein sequence ID" value="CAD2126599.1"/>
    <property type="molecule type" value="Genomic_DNA"/>
</dbReference>
<dbReference type="GO" id="GO:0005119">
    <property type="term" value="F:smoothened binding"/>
    <property type="evidence" value="ECO:0007669"/>
    <property type="project" value="TreeGrafter"/>
</dbReference>
<feature type="domain" description="Bardet-Biedl syndrome 1 N-terminal" evidence="1">
    <location>
        <begin position="2"/>
        <end position="52"/>
    </location>
</feature>
<evidence type="ECO:0000259" key="2">
    <source>
        <dbReference type="Pfam" id="PF23304"/>
    </source>
</evidence>
<dbReference type="Pfam" id="PF14779">
    <property type="entry name" value="BBS1"/>
    <property type="match status" value="1"/>
</dbReference>
<dbReference type="InterPro" id="IPR028784">
    <property type="entry name" value="BBS1"/>
</dbReference>
<sequence>MGSIYFVDSQAYTVIRKDNIDAVPVKILPTGHYDLEYRIVICTRENDVFVLRKNNKGDCHINSFYIREHPFNVIFCSSQFVFATRRRRLIFYSQKFRRQNSMQFDEDIVDLEHFYYEPKQYEGVLVALGNEINLYIDQLRVDTIRMDRPIEWIKFGRMGREEGVLVISTEGGGLCVKIFRRVATFDEGTRIATSGIQQRKSANISSIELPKRSRTFIYQRNWFMVKWHSAKTFAALEGGGRAGELSAATGGSEPLQVQYELLGFGPNFRLQIKIFCSGEIENVERWLIFIFNEQEYSFSHRMIFIPRLFPNKQLKFYSDIYCLHPDKQHLIGEEETEIRIILMRKDRTKPVWSANFQMPASELLIE</sequence>